<evidence type="ECO:0000256" key="3">
    <source>
        <dbReference type="ARBA" id="ARBA00023274"/>
    </source>
</evidence>
<sequence>MSRDFVSYTIAPMALKITLKQVEFGIGDKIRVVQKIKDGDKTREAFFEGMVIAIRGREPGKTFVVRKIAEGGIGVEKIFPLNLPSIDRILIIKKGTEGVRRAKLYYTREKAPTEVEMIFKRAAVRASIKSGKNK</sequence>
<dbReference type="PANTHER" id="PTHR15680:SF9">
    <property type="entry name" value="LARGE RIBOSOMAL SUBUNIT PROTEIN BL19M"/>
    <property type="match status" value="1"/>
</dbReference>
<organism evidence="5 6">
    <name type="scientific">Candidatus Woesebacteria bacterium GW2011_GWA2_40_7</name>
    <dbReference type="NCBI Taxonomy" id="1618562"/>
    <lineage>
        <taxon>Bacteria</taxon>
        <taxon>Candidatus Woeseibacteriota</taxon>
    </lineage>
</organism>
<dbReference type="InterPro" id="IPR001857">
    <property type="entry name" value="Ribosomal_bL19"/>
</dbReference>
<evidence type="ECO:0000256" key="2">
    <source>
        <dbReference type="ARBA" id="ARBA00022980"/>
    </source>
</evidence>
<dbReference type="EMBL" id="LBZO01000016">
    <property type="protein sequence ID" value="KKR73663.1"/>
    <property type="molecule type" value="Genomic_DNA"/>
</dbReference>
<evidence type="ECO:0000256" key="4">
    <source>
        <dbReference type="RuleBase" id="RU000559"/>
    </source>
</evidence>
<keyword evidence="2 5" id="KW-0689">Ribosomal protein</keyword>
<dbReference type="InterPro" id="IPR008991">
    <property type="entry name" value="Translation_prot_SH3-like_sf"/>
</dbReference>
<dbReference type="Pfam" id="PF01245">
    <property type="entry name" value="Ribosomal_L19"/>
    <property type="match status" value="1"/>
</dbReference>
<proteinExistence type="inferred from homology"/>
<dbReference type="NCBIfam" id="TIGR01024">
    <property type="entry name" value="rplS_bact"/>
    <property type="match status" value="1"/>
</dbReference>
<dbReference type="GO" id="GO:0003735">
    <property type="term" value="F:structural constituent of ribosome"/>
    <property type="evidence" value="ECO:0007669"/>
    <property type="project" value="InterPro"/>
</dbReference>
<name>A0A0G0T9K9_9BACT</name>
<evidence type="ECO:0000313" key="5">
    <source>
        <dbReference type="EMBL" id="KKR73663.1"/>
    </source>
</evidence>
<gene>
    <name evidence="5" type="ORF">UU16_C0016G0006</name>
</gene>
<accession>A0A0G0T9K9</accession>
<dbReference type="PANTHER" id="PTHR15680">
    <property type="entry name" value="RIBOSOMAL PROTEIN L19"/>
    <property type="match status" value="1"/>
</dbReference>
<dbReference type="Proteomes" id="UP000034013">
    <property type="component" value="Unassembled WGS sequence"/>
</dbReference>
<dbReference type="InterPro" id="IPR038657">
    <property type="entry name" value="Ribosomal_bL19_sf"/>
</dbReference>
<dbReference type="AlphaFoldDB" id="A0A0G0T9K9"/>
<evidence type="ECO:0000313" key="6">
    <source>
        <dbReference type="Proteomes" id="UP000034013"/>
    </source>
</evidence>
<dbReference type="PRINTS" id="PR00061">
    <property type="entry name" value="RIBOSOMALL19"/>
</dbReference>
<dbReference type="Gene3D" id="2.30.30.790">
    <property type="match status" value="1"/>
</dbReference>
<comment type="caution">
    <text evidence="5">The sequence shown here is derived from an EMBL/GenBank/DDBJ whole genome shotgun (WGS) entry which is preliminary data.</text>
</comment>
<comment type="similarity">
    <text evidence="1 4">Belongs to the bacterial ribosomal protein bL19 family.</text>
</comment>
<keyword evidence="3 4" id="KW-0687">Ribonucleoprotein</keyword>
<reference evidence="5 6" key="1">
    <citation type="journal article" date="2015" name="Nature">
        <title>rRNA introns, odd ribosomes, and small enigmatic genomes across a large radiation of phyla.</title>
        <authorList>
            <person name="Brown C.T."/>
            <person name="Hug L.A."/>
            <person name="Thomas B.C."/>
            <person name="Sharon I."/>
            <person name="Castelle C.J."/>
            <person name="Singh A."/>
            <person name="Wilkins M.J."/>
            <person name="Williams K.H."/>
            <person name="Banfield J.F."/>
        </authorList>
    </citation>
    <scope>NUCLEOTIDE SEQUENCE [LARGE SCALE GENOMIC DNA]</scope>
</reference>
<protein>
    <recommendedName>
        <fullName evidence="4">50S ribosomal protein L19</fullName>
    </recommendedName>
</protein>
<comment type="function">
    <text evidence="4">This protein is located at the 30S-50S ribosomal subunit interface and may play a role in the structure and function of the aminoacyl-tRNA binding site.</text>
</comment>
<dbReference type="GO" id="GO:0022625">
    <property type="term" value="C:cytosolic large ribosomal subunit"/>
    <property type="evidence" value="ECO:0007669"/>
    <property type="project" value="TreeGrafter"/>
</dbReference>
<evidence type="ECO:0000256" key="1">
    <source>
        <dbReference type="ARBA" id="ARBA00005781"/>
    </source>
</evidence>
<dbReference type="GO" id="GO:0006412">
    <property type="term" value="P:translation"/>
    <property type="evidence" value="ECO:0007669"/>
    <property type="project" value="InterPro"/>
</dbReference>
<dbReference type="SUPFAM" id="SSF50104">
    <property type="entry name" value="Translation proteins SH3-like domain"/>
    <property type="match status" value="1"/>
</dbReference>